<name>A0A9Y1BMM5_9ARCH</name>
<sequence>MSTQNEIISEGELLNEKGHLNYKGWSRKPYLKYNREKIRKKWFRIKEWDYYAVIHPDYAITFTIADLGIMGLYNIVWLDFKKKTFVTGEEMKLFTRGRTNLPLSSDFGDIKYKGKKLSINIEKKNEQRIIRFNFPNFTKKSDIKGELLLHQEPNMDTMVIATPWKNKPKCFYYNQKINCMPTEGKVKYGDKEYIFEKNNSFAVLDWGRGVWPYQDVWYWGSASGIQDGVPVGFNIGYGFGDTSAATENIFYYNNQGHKLDQVTFHIDETDYLKPWKFTSNDERFEMDFEPIIDRNSKVNLLIFKSVQHQVFGYFTGKVILDNGKEVKINKLLGFAEKVMNRW</sequence>
<dbReference type="Pfam" id="PF10974">
    <property type="entry name" value="DUF2804"/>
    <property type="match status" value="1"/>
</dbReference>
<dbReference type="AlphaFoldDB" id="A0A9Y1BMM5"/>
<organism evidence="1">
    <name type="scientific">Candidatus Heimdallarchaeum aukensis</name>
    <dbReference type="NCBI Taxonomy" id="2876573"/>
    <lineage>
        <taxon>Archaea</taxon>
        <taxon>Promethearchaeati</taxon>
        <taxon>Candidatus Heimdallarchaeota</taxon>
        <taxon>Candidatus Heimdallarchaeia (ex Rinke et al. 2021) (nom. nud.)</taxon>
        <taxon>Candidatus Heimdallarchaeales</taxon>
        <taxon>Candidatus Heimdallarchaeaceae</taxon>
        <taxon>Candidatus Heimdallarchaeum</taxon>
    </lineage>
</organism>
<evidence type="ECO:0000313" key="1">
    <source>
        <dbReference type="EMBL" id="UJG41692.1"/>
    </source>
</evidence>
<reference evidence="1" key="1">
    <citation type="journal article" date="2022" name="Nat. Microbiol.">
        <title>Unique mobile elements and scalable gene flow at the prokaryote-eukaryote boundary revealed by circularized Asgard archaea genomes.</title>
        <authorList>
            <person name="Wu F."/>
            <person name="Speth D.R."/>
            <person name="Philosof A."/>
            <person name="Cremiere A."/>
            <person name="Narayanan A."/>
            <person name="Barco R.A."/>
            <person name="Connon S.A."/>
            <person name="Amend J.P."/>
            <person name="Antoshechkin I.A."/>
            <person name="Orphan V.J."/>
        </authorList>
    </citation>
    <scope>NUCLEOTIDE SEQUENCE</scope>
    <source>
        <strain evidence="1">PM71</strain>
    </source>
</reference>
<dbReference type="Proteomes" id="UP001201020">
    <property type="component" value="Chromosome"/>
</dbReference>
<accession>A0A9Y1BMM5</accession>
<protein>
    <submittedName>
        <fullName evidence="1">DUF2804 domain-containing protein</fullName>
    </submittedName>
</protein>
<proteinExistence type="predicted"/>
<gene>
    <name evidence="1" type="ORF">K9W45_04310</name>
</gene>
<dbReference type="InterPro" id="IPR021243">
    <property type="entry name" value="DUF2804"/>
</dbReference>
<dbReference type="PANTHER" id="PTHR35868">
    <property type="entry name" value="DUF2804 DOMAIN-CONTAINING PROTEIN-RELATED"/>
    <property type="match status" value="1"/>
</dbReference>
<dbReference type="PANTHER" id="PTHR35868:SF3">
    <property type="entry name" value="DUF2804 DOMAIN-CONTAINING PROTEIN"/>
    <property type="match status" value="1"/>
</dbReference>
<dbReference type="EMBL" id="CP084166">
    <property type="protein sequence ID" value="UJG41692.1"/>
    <property type="molecule type" value="Genomic_DNA"/>
</dbReference>